<dbReference type="InterPro" id="IPR027417">
    <property type="entry name" value="P-loop_NTPase"/>
</dbReference>
<name>A0AAX4HP44_9BACT</name>
<gene>
    <name evidence="5" type="ORF">SOO65_19720</name>
</gene>
<dbReference type="SUPFAM" id="SSF52540">
    <property type="entry name" value="P-loop containing nucleoside triphosphate hydrolases"/>
    <property type="match status" value="1"/>
</dbReference>
<evidence type="ECO:0000313" key="6">
    <source>
        <dbReference type="Proteomes" id="UP001324634"/>
    </source>
</evidence>
<dbReference type="Proteomes" id="UP001324634">
    <property type="component" value="Chromosome"/>
</dbReference>
<dbReference type="InterPro" id="IPR003439">
    <property type="entry name" value="ABC_transporter-like_ATP-bd"/>
</dbReference>
<feature type="domain" description="ABC transporter" evidence="4">
    <location>
        <begin position="5"/>
        <end position="240"/>
    </location>
</feature>
<reference evidence="5 6" key="1">
    <citation type="submission" date="2023-11" db="EMBL/GenBank/DDBJ databases">
        <title>Peredibacter starrii A3.12.</title>
        <authorList>
            <person name="Mitchell R.J."/>
        </authorList>
    </citation>
    <scope>NUCLEOTIDE SEQUENCE [LARGE SCALE GENOMIC DNA]</scope>
    <source>
        <strain evidence="5 6">A3.12</strain>
    </source>
</reference>
<evidence type="ECO:0000256" key="2">
    <source>
        <dbReference type="ARBA" id="ARBA00022741"/>
    </source>
</evidence>
<dbReference type="PANTHER" id="PTHR43023:SF6">
    <property type="entry name" value="INTERMEMBRANE PHOSPHOLIPID TRANSPORT SYSTEM ATP-BINDING PROTEIN MLAF"/>
    <property type="match status" value="1"/>
</dbReference>
<dbReference type="InterPro" id="IPR003593">
    <property type="entry name" value="AAA+_ATPase"/>
</dbReference>
<evidence type="ECO:0000259" key="4">
    <source>
        <dbReference type="PROSITE" id="PS50893"/>
    </source>
</evidence>
<keyword evidence="1" id="KW-0813">Transport</keyword>
<evidence type="ECO:0000313" key="5">
    <source>
        <dbReference type="EMBL" id="WPU64928.1"/>
    </source>
</evidence>
<keyword evidence="6" id="KW-1185">Reference proteome</keyword>
<dbReference type="EMBL" id="CP139487">
    <property type="protein sequence ID" value="WPU64928.1"/>
    <property type="molecule type" value="Genomic_DNA"/>
</dbReference>
<dbReference type="KEGG" id="psti:SOO65_19720"/>
<dbReference type="SMART" id="SM00382">
    <property type="entry name" value="AAA"/>
    <property type="match status" value="1"/>
</dbReference>
<dbReference type="InterPro" id="IPR017871">
    <property type="entry name" value="ABC_transporter-like_CS"/>
</dbReference>
<evidence type="ECO:0000256" key="3">
    <source>
        <dbReference type="ARBA" id="ARBA00022840"/>
    </source>
</evidence>
<keyword evidence="2" id="KW-0547">Nucleotide-binding</keyword>
<dbReference type="Pfam" id="PF00005">
    <property type="entry name" value="ABC_tran"/>
    <property type="match status" value="1"/>
</dbReference>
<dbReference type="PROSITE" id="PS00211">
    <property type="entry name" value="ABC_TRANSPORTER_1"/>
    <property type="match status" value="1"/>
</dbReference>
<dbReference type="GO" id="GO:0016887">
    <property type="term" value="F:ATP hydrolysis activity"/>
    <property type="evidence" value="ECO:0007669"/>
    <property type="project" value="InterPro"/>
</dbReference>
<dbReference type="AlphaFoldDB" id="A0AAX4HP44"/>
<proteinExistence type="predicted"/>
<sequence length="242" mass="27131">MSSILEVRHLKKSFDEKVVHRDVSFCMKSGETIALLGNSGTGKSVLLRSIIGLDPIDDGEIFFHGKRIDQLTEKQLFPVRTKISYAFQSGALFDSISVFENIAYPLFEHTKLSEEEIHKKVEDILEIVNMKDAIELMPSDLSGGMQKRVGLARAMVLNPEMILYDEPTAGLDPVNVEMVMEVINRFKAKKVSGILVTHDIPVAKKICDRILILKDGVIGFEGTLEEFENSKDPFVQSFLITD</sequence>
<accession>A0AAX4HP44</accession>
<dbReference type="PANTHER" id="PTHR43023">
    <property type="entry name" value="PROTEIN TRIGALACTOSYLDIACYLGLYCEROL 3, CHLOROPLASTIC"/>
    <property type="match status" value="1"/>
</dbReference>
<protein>
    <submittedName>
        <fullName evidence="5">ATP-binding cassette domain-containing protein</fullName>
    </submittedName>
</protein>
<dbReference type="PROSITE" id="PS50893">
    <property type="entry name" value="ABC_TRANSPORTER_2"/>
    <property type="match status" value="1"/>
</dbReference>
<dbReference type="GO" id="GO:0005524">
    <property type="term" value="F:ATP binding"/>
    <property type="evidence" value="ECO:0007669"/>
    <property type="project" value="UniProtKB-KW"/>
</dbReference>
<evidence type="ECO:0000256" key="1">
    <source>
        <dbReference type="ARBA" id="ARBA00022448"/>
    </source>
</evidence>
<dbReference type="RefSeq" id="WP_321394668.1">
    <property type="nucleotide sequence ID" value="NZ_CP139487.1"/>
</dbReference>
<organism evidence="5 6">
    <name type="scientific">Peredibacter starrii</name>
    <dbReference type="NCBI Taxonomy" id="28202"/>
    <lineage>
        <taxon>Bacteria</taxon>
        <taxon>Pseudomonadati</taxon>
        <taxon>Bdellovibrionota</taxon>
        <taxon>Bacteriovoracia</taxon>
        <taxon>Bacteriovoracales</taxon>
        <taxon>Bacteriovoracaceae</taxon>
        <taxon>Peredibacter</taxon>
    </lineage>
</organism>
<dbReference type="Gene3D" id="3.40.50.300">
    <property type="entry name" value="P-loop containing nucleotide triphosphate hydrolases"/>
    <property type="match status" value="1"/>
</dbReference>
<keyword evidence="3 5" id="KW-0067">ATP-binding</keyword>